<comment type="caution">
    <text evidence="1">The sequence shown here is derived from an EMBL/GenBank/DDBJ whole genome shotgun (WGS) entry which is preliminary data.</text>
</comment>
<name>A0ACB8T397_9AGAM</name>
<gene>
    <name evidence="1" type="ORF">BV25DRAFT_589502</name>
</gene>
<evidence type="ECO:0000313" key="1">
    <source>
        <dbReference type="EMBL" id="KAI0062610.1"/>
    </source>
</evidence>
<organism evidence="1 2">
    <name type="scientific">Artomyces pyxidatus</name>
    <dbReference type="NCBI Taxonomy" id="48021"/>
    <lineage>
        <taxon>Eukaryota</taxon>
        <taxon>Fungi</taxon>
        <taxon>Dikarya</taxon>
        <taxon>Basidiomycota</taxon>
        <taxon>Agaricomycotina</taxon>
        <taxon>Agaricomycetes</taxon>
        <taxon>Russulales</taxon>
        <taxon>Auriscalpiaceae</taxon>
        <taxon>Artomyces</taxon>
    </lineage>
</organism>
<protein>
    <submittedName>
        <fullName evidence="1">Uncharacterized protein</fullName>
    </submittedName>
</protein>
<sequence>MITVLRNLQQNLFTTGEISAWYAHTTSGCTGDLKVTCQHVPCTCDIDLVDVSPDTRQITRDGIPSTRSLSGQTHTLRMETATLPTPTREDTGTMLNTFLFSPGPMKFGTPALDTPIVACISDEQGNGSRWEINPSQTNFPAYPTSKGMNSAGKLTPARPPHGQEAHLLSVSPTSTNVTFASRTTQMTQKPLQTKFRRISSRKFHLRHLLVCTVTRRRNRPY</sequence>
<dbReference type="Proteomes" id="UP000814140">
    <property type="component" value="Unassembled WGS sequence"/>
</dbReference>
<keyword evidence="2" id="KW-1185">Reference proteome</keyword>
<reference evidence="1" key="1">
    <citation type="submission" date="2021-03" db="EMBL/GenBank/DDBJ databases">
        <authorList>
            <consortium name="DOE Joint Genome Institute"/>
            <person name="Ahrendt S."/>
            <person name="Looney B.P."/>
            <person name="Miyauchi S."/>
            <person name="Morin E."/>
            <person name="Drula E."/>
            <person name="Courty P.E."/>
            <person name="Chicoki N."/>
            <person name="Fauchery L."/>
            <person name="Kohler A."/>
            <person name="Kuo A."/>
            <person name="Labutti K."/>
            <person name="Pangilinan J."/>
            <person name="Lipzen A."/>
            <person name="Riley R."/>
            <person name="Andreopoulos W."/>
            <person name="He G."/>
            <person name="Johnson J."/>
            <person name="Barry K.W."/>
            <person name="Grigoriev I.V."/>
            <person name="Nagy L."/>
            <person name="Hibbett D."/>
            <person name="Henrissat B."/>
            <person name="Matheny P.B."/>
            <person name="Labbe J."/>
            <person name="Martin F."/>
        </authorList>
    </citation>
    <scope>NUCLEOTIDE SEQUENCE</scope>
    <source>
        <strain evidence="1">HHB10654</strain>
    </source>
</reference>
<dbReference type="EMBL" id="MU277206">
    <property type="protein sequence ID" value="KAI0062610.1"/>
    <property type="molecule type" value="Genomic_DNA"/>
</dbReference>
<reference evidence="1" key="2">
    <citation type="journal article" date="2022" name="New Phytol.">
        <title>Evolutionary transition to the ectomycorrhizal habit in the genomes of a hyperdiverse lineage of mushroom-forming fungi.</title>
        <authorList>
            <person name="Looney B."/>
            <person name="Miyauchi S."/>
            <person name="Morin E."/>
            <person name="Drula E."/>
            <person name="Courty P.E."/>
            <person name="Kohler A."/>
            <person name="Kuo A."/>
            <person name="LaButti K."/>
            <person name="Pangilinan J."/>
            <person name="Lipzen A."/>
            <person name="Riley R."/>
            <person name="Andreopoulos W."/>
            <person name="He G."/>
            <person name="Johnson J."/>
            <person name="Nolan M."/>
            <person name="Tritt A."/>
            <person name="Barry K.W."/>
            <person name="Grigoriev I.V."/>
            <person name="Nagy L.G."/>
            <person name="Hibbett D."/>
            <person name="Henrissat B."/>
            <person name="Matheny P.B."/>
            <person name="Labbe J."/>
            <person name="Martin F.M."/>
        </authorList>
    </citation>
    <scope>NUCLEOTIDE SEQUENCE</scope>
    <source>
        <strain evidence="1">HHB10654</strain>
    </source>
</reference>
<evidence type="ECO:0000313" key="2">
    <source>
        <dbReference type="Proteomes" id="UP000814140"/>
    </source>
</evidence>
<accession>A0ACB8T397</accession>
<proteinExistence type="predicted"/>